<gene>
    <name evidence="2" type="ORF">GCM10011360_30200</name>
</gene>
<reference evidence="3" key="1">
    <citation type="journal article" date="2019" name="Int. J. Syst. Evol. Microbiol.">
        <title>The Global Catalogue of Microorganisms (GCM) 10K type strain sequencing project: providing services to taxonomists for standard genome sequencing and annotation.</title>
        <authorList>
            <consortium name="The Broad Institute Genomics Platform"/>
            <consortium name="The Broad Institute Genome Sequencing Center for Infectious Disease"/>
            <person name="Wu L."/>
            <person name="Ma J."/>
        </authorList>
    </citation>
    <scope>NUCLEOTIDE SEQUENCE [LARGE SCALE GENOMIC DNA]</scope>
    <source>
        <strain evidence="3">CGMCC 1.12664</strain>
    </source>
</reference>
<dbReference type="PROSITE" id="PS51257">
    <property type="entry name" value="PROKAR_LIPOPROTEIN"/>
    <property type="match status" value="1"/>
</dbReference>
<name>A0A917ACN1_9RHOB</name>
<dbReference type="EMBL" id="BMFJ01000002">
    <property type="protein sequence ID" value="GGE40562.1"/>
    <property type="molecule type" value="Genomic_DNA"/>
</dbReference>
<feature type="signal peptide" evidence="1">
    <location>
        <begin position="1"/>
        <end position="19"/>
    </location>
</feature>
<feature type="chain" id="PRO_5037479665" description="Argininosuccinate lyase" evidence="1">
    <location>
        <begin position="20"/>
        <end position="50"/>
    </location>
</feature>
<keyword evidence="1" id="KW-0732">Signal</keyword>
<evidence type="ECO:0000313" key="3">
    <source>
        <dbReference type="Proteomes" id="UP000612855"/>
    </source>
</evidence>
<comment type="caution">
    <text evidence="2">The sequence shown here is derived from an EMBL/GenBank/DDBJ whole genome shotgun (WGS) entry which is preliminary data.</text>
</comment>
<dbReference type="Proteomes" id="UP000612855">
    <property type="component" value="Unassembled WGS sequence"/>
</dbReference>
<sequence length="50" mass="5196">MIRLSFVVLMALFVALVAACGVDGEPEPPEDPVPRTGVTVSGHAEVGITF</sequence>
<keyword evidence="3" id="KW-1185">Reference proteome</keyword>
<evidence type="ECO:0000256" key="1">
    <source>
        <dbReference type="SAM" id="SignalP"/>
    </source>
</evidence>
<protein>
    <recommendedName>
        <fullName evidence="4">Argininosuccinate lyase</fullName>
    </recommendedName>
</protein>
<proteinExistence type="predicted"/>
<evidence type="ECO:0008006" key="4">
    <source>
        <dbReference type="Google" id="ProtNLM"/>
    </source>
</evidence>
<dbReference type="RefSeq" id="WP_188478668.1">
    <property type="nucleotide sequence ID" value="NZ_BMFJ01000002.1"/>
</dbReference>
<organism evidence="2 3">
    <name type="scientific">Primorskyibacter flagellatus</name>
    <dbReference type="NCBI Taxonomy" id="1387277"/>
    <lineage>
        <taxon>Bacteria</taxon>
        <taxon>Pseudomonadati</taxon>
        <taxon>Pseudomonadota</taxon>
        <taxon>Alphaproteobacteria</taxon>
        <taxon>Rhodobacterales</taxon>
        <taxon>Roseobacteraceae</taxon>
        <taxon>Primorskyibacter</taxon>
    </lineage>
</organism>
<dbReference type="AlphaFoldDB" id="A0A917ACN1"/>
<evidence type="ECO:0000313" key="2">
    <source>
        <dbReference type="EMBL" id="GGE40562.1"/>
    </source>
</evidence>
<accession>A0A917ACN1</accession>